<accession>A0A0R2HY95</accession>
<reference evidence="1 2" key="1">
    <citation type="journal article" date="2015" name="Genome Announc.">
        <title>Expanding the biotechnology potential of lactobacilli through comparative genomics of 213 strains and associated genera.</title>
        <authorList>
            <person name="Sun Z."/>
            <person name="Harris H.M."/>
            <person name="McCann A."/>
            <person name="Guo C."/>
            <person name="Argimon S."/>
            <person name="Zhang W."/>
            <person name="Yang X."/>
            <person name="Jeffery I.B."/>
            <person name="Cooney J.C."/>
            <person name="Kagawa T.F."/>
            <person name="Liu W."/>
            <person name="Song Y."/>
            <person name="Salvetti E."/>
            <person name="Wrobel A."/>
            <person name="Rasinkangas P."/>
            <person name="Parkhill J."/>
            <person name="Rea M.C."/>
            <person name="O'Sullivan O."/>
            <person name="Ritari J."/>
            <person name="Douillard F.P."/>
            <person name="Paul Ross R."/>
            <person name="Yang R."/>
            <person name="Briner A.E."/>
            <person name="Felis G.E."/>
            <person name="de Vos W.M."/>
            <person name="Barrangou R."/>
            <person name="Klaenhammer T.R."/>
            <person name="Caufield P.W."/>
            <person name="Cui Y."/>
            <person name="Zhang H."/>
            <person name="O'Toole P.W."/>
        </authorList>
    </citation>
    <scope>NUCLEOTIDE SEQUENCE [LARGE SCALE GENOMIC DNA]</scope>
    <source>
        <strain evidence="1 2">DSM 20623</strain>
    </source>
</reference>
<comment type="caution">
    <text evidence="1">The sequence shown here is derived from an EMBL/GenBank/DDBJ whole genome shotgun (WGS) entry which is preliminary data.</text>
</comment>
<name>A0A0R2HY95_CARDV</name>
<evidence type="ECO:0000313" key="2">
    <source>
        <dbReference type="Proteomes" id="UP000051658"/>
    </source>
</evidence>
<evidence type="ECO:0000313" key="1">
    <source>
        <dbReference type="EMBL" id="KRN57779.1"/>
    </source>
</evidence>
<dbReference type="eggNOG" id="COG0582">
    <property type="taxonomic scope" value="Bacteria"/>
</dbReference>
<organism evidence="1 2">
    <name type="scientific">Carnobacterium divergens DSM 20623</name>
    <dbReference type="NCBI Taxonomy" id="1449336"/>
    <lineage>
        <taxon>Bacteria</taxon>
        <taxon>Bacillati</taxon>
        <taxon>Bacillota</taxon>
        <taxon>Bacilli</taxon>
        <taxon>Lactobacillales</taxon>
        <taxon>Carnobacteriaceae</taxon>
        <taxon>Carnobacterium</taxon>
    </lineage>
</organism>
<dbReference type="GO" id="GO:0003677">
    <property type="term" value="F:DNA binding"/>
    <property type="evidence" value="ECO:0007669"/>
    <property type="project" value="InterPro"/>
</dbReference>
<dbReference type="EMBL" id="JQBS01000001">
    <property type="protein sequence ID" value="KRN57779.1"/>
    <property type="molecule type" value="Genomic_DNA"/>
</dbReference>
<proteinExistence type="predicted"/>
<dbReference type="InterPro" id="IPR011010">
    <property type="entry name" value="DNA_brk_join_enz"/>
</dbReference>
<sequence length="93" mass="11182">MENISDMAYLRKQTAQIFKFGIAMEIMDSNPMSKTLIPRKKEEEKVDNFYDKEELKQFFDCLTDFGNKKQFTFFPFTRFYWLSKIRTFSSAMA</sequence>
<keyword evidence="2" id="KW-1185">Reference proteome</keyword>
<dbReference type="Proteomes" id="UP000051658">
    <property type="component" value="Unassembled WGS sequence"/>
</dbReference>
<dbReference type="AlphaFoldDB" id="A0A0R2HY95"/>
<dbReference type="PATRIC" id="fig|1449336.4.peg.1059"/>
<dbReference type="SUPFAM" id="SSF56349">
    <property type="entry name" value="DNA breaking-rejoining enzymes"/>
    <property type="match status" value="1"/>
</dbReference>
<protein>
    <submittedName>
        <fullName evidence="1">Uncharacterized protein</fullName>
    </submittedName>
</protein>
<gene>
    <name evidence="1" type="ORF">IV74_GL001034</name>
</gene>